<name>A0A9J5Y3B8_SOLCO</name>
<dbReference type="Pfam" id="PF22936">
    <property type="entry name" value="Pol_BBD"/>
    <property type="match status" value="1"/>
</dbReference>
<dbReference type="OrthoDB" id="1738850at2759"/>
<evidence type="ECO:0000313" key="2">
    <source>
        <dbReference type="EMBL" id="KAG5594717.1"/>
    </source>
</evidence>
<dbReference type="AlphaFoldDB" id="A0A9J5Y3B8"/>
<organism evidence="2 3">
    <name type="scientific">Solanum commersonii</name>
    <name type="common">Commerson's wild potato</name>
    <name type="synonym">Commerson's nightshade</name>
    <dbReference type="NCBI Taxonomy" id="4109"/>
    <lineage>
        <taxon>Eukaryota</taxon>
        <taxon>Viridiplantae</taxon>
        <taxon>Streptophyta</taxon>
        <taxon>Embryophyta</taxon>
        <taxon>Tracheophyta</taxon>
        <taxon>Spermatophyta</taxon>
        <taxon>Magnoliopsida</taxon>
        <taxon>eudicotyledons</taxon>
        <taxon>Gunneridae</taxon>
        <taxon>Pentapetalae</taxon>
        <taxon>asterids</taxon>
        <taxon>lamiids</taxon>
        <taxon>Solanales</taxon>
        <taxon>Solanaceae</taxon>
        <taxon>Solanoideae</taxon>
        <taxon>Solaneae</taxon>
        <taxon>Solanum</taxon>
    </lineage>
</organism>
<dbReference type="Proteomes" id="UP000824120">
    <property type="component" value="Chromosome 7"/>
</dbReference>
<sequence length="118" mass="13383">MERCFNCGKKGHYPETADTKQLNTSYVVEESNQQEKLVTYHSNKEDELALATISEKLIDYEHNCIVHSGCSNHVTGDEEKLINMSEYKGGRVVVTANNSRMSITHIDKIDKTVVCKIF</sequence>
<gene>
    <name evidence="2" type="ORF">H5410_035949</name>
</gene>
<dbReference type="EMBL" id="JACXVP010000007">
    <property type="protein sequence ID" value="KAG5594717.1"/>
    <property type="molecule type" value="Genomic_DNA"/>
</dbReference>
<accession>A0A9J5Y3B8</accession>
<evidence type="ECO:0000313" key="3">
    <source>
        <dbReference type="Proteomes" id="UP000824120"/>
    </source>
</evidence>
<feature type="domain" description="Retrovirus-related Pol polyprotein from transposon TNT 1-94-like beta-barrel" evidence="1">
    <location>
        <begin position="65"/>
        <end position="110"/>
    </location>
</feature>
<reference evidence="2 3" key="1">
    <citation type="submission" date="2020-09" db="EMBL/GenBank/DDBJ databases">
        <title>De no assembly of potato wild relative species, Solanum commersonii.</title>
        <authorList>
            <person name="Cho K."/>
        </authorList>
    </citation>
    <scope>NUCLEOTIDE SEQUENCE [LARGE SCALE GENOMIC DNA]</scope>
    <source>
        <strain evidence="2">LZ3.2</strain>
        <tissue evidence="2">Leaf</tissue>
    </source>
</reference>
<protein>
    <recommendedName>
        <fullName evidence="1">Retrovirus-related Pol polyprotein from transposon TNT 1-94-like beta-barrel domain-containing protein</fullName>
    </recommendedName>
</protein>
<proteinExistence type="predicted"/>
<evidence type="ECO:0000259" key="1">
    <source>
        <dbReference type="Pfam" id="PF22936"/>
    </source>
</evidence>
<comment type="caution">
    <text evidence="2">The sequence shown here is derived from an EMBL/GenBank/DDBJ whole genome shotgun (WGS) entry which is preliminary data.</text>
</comment>
<keyword evidence="3" id="KW-1185">Reference proteome</keyword>
<dbReference type="InterPro" id="IPR054722">
    <property type="entry name" value="PolX-like_BBD"/>
</dbReference>